<evidence type="ECO:0000256" key="3">
    <source>
        <dbReference type="SAM" id="MobiDB-lite"/>
    </source>
</evidence>
<dbReference type="OrthoDB" id="273123at2759"/>
<dbReference type="SUPFAM" id="SSF50249">
    <property type="entry name" value="Nucleic acid-binding proteins"/>
    <property type="match status" value="1"/>
</dbReference>
<comment type="similarity">
    <text evidence="1">Belongs to the MCM10 family.</text>
</comment>
<keyword evidence="6" id="KW-1185">Reference proteome</keyword>
<reference evidence="5 6" key="1">
    <citation type="submission" date="2013-02" db="EMBL/GenBank/DDBJ databases">
        <title>Genome sequence of Candida maltosa Xu316, a potential industrial strain for xylitol and ethanol production.</title>
        <authorList>
            <person name="Yu J."/>
            <person name="Wang Q."/>
            <person name="Geng X."/>
            <person name="Bao W."/>
            <person name="He P."/>
            <person name="Cai J."/>
        </authorList>
    </citation>
    <scope>NUCLEOTIDE SEQUENCE [LARGE SCALE GENOMIC DNA]</scope>
    <source>
        <strain evidence="6">Xu316</strain>
    </source>
</reference>
<dbReference type="STRING" id="1245528.M3HEL7"/>
<dbReference type="InterPro" id="IPR015408">
    <property type="entry name" value="Znf_Mcm10/DnaG"/>
</dbReference>
<dbReference type="GO" id="GO:0003688">
    <property type="term" value="F:DNA replication origin binding"/>
    <property type="evidence" value="ECO:0007669"/>
    <property type="project" value="TreeGrafter"/>
</dbReference>
<organism evidence="5 6">
    <name type="scientific">Candida maltosa (strain Xu316)</name>
    <name type="common">Yeast</name>
    <dbReference type="NCBI Taxonomy" id="1245528"/>
    <lineage>
        <taxon>Eukaryota</taxon>
        <taxon>Fungi</taxon>
        <taxon>Dikarya</taxon>
        <taxon>Ascomycota</taxon>
        <taxon>Saccharomycotina</taxon>
        <taxon>Pichiomycetes</taxon>
        <taxon>Debaryomycetaceae</taxon>
        <taxon>Candida/Lodderomyces clade</taxon>
        <taxon>Candida</taxon>
    </lineage>
</organism>
<dbReference type="Pfam" id="PF09329">
    <property type="entry name" value="zf-primase"/>
    <property type="match status" value="1"/>
</dbReference>
<evidence type="ECO:0000313" key="5">
    <source>
        <dbReference type="EMBL" id="EMG45667.1"/>
    </source>
</evidence>
<dbReference type="HOGENOM" id="CLU_036499_0_0_1"/>
<evidence type="ECO:0000313" key="6">
    <source>
        <dbReference type="Proteomes" id="UP000011777"/>
    </source>
</evidence>
<protein>
    <submittedName>
        <fullName evidence="5">DNA replication, chromatin-associated protein, putative</fullName>
    </submittedName>
</protein>
<dbReference type="Gene3D" id="2.40.50.140">
    <property type="entry name" value="Nucleic acid-binding proteins"/>
    <property type="match status" value="1"/>
</dbReference>
<sequence length="553" mass="63741">MDDPRYETVVSDDVLTEDSSDELKDLVKEFELKYEKIKQKKKEKAKLAEKIKQEKAYKHVEHKQDDSNKPSNFLNKLYDASSSSLNSSQQQIDYSKRKFEFELDDVEYKATDAPDELESISKIHLRKRYLSRSQVDNAIKQIDPEMKFLKIEKFLAKTHKSNNYAEPQYSNWCLVCFVLSKSPVQIAANKAKYMKLKVGNFMNAIDLIIFDKACEKYRKLQPGDLLFILNPIINKFEIQIAQDQWKSGFTLKMDTSNMASILEVGSVRDFGVCKFIKRNDNSRCTNIINIKNQELCDVHLDMKFKSSSRMELNGSVTIRSPKKNKKNMYLDNKGTGFIKQYNEDTNLVGMMHPSPFDMKKYQDPKILETQIKRRKLLDDRANEKLEKKLSKLGSKSLLSSLQLAKGKDVSVHTDSKNKGFPSSMISQIGFDPTGLSNDLNKAKKGSRLQELHDLSAKTSAKKTLATSKEDKDMKKTKWRSNISKLQNYDKRVTQGSLNASTPVFETKKRDLLKVDNRKRVVMSDDDDDDDDIDIQFDSEEAKKRYAEMTSKVV</sequence>
<dbReference type="PANTHER" id="PTHR13454:SF11">
    <property type="entry name" value="PROTEIN MCM10 HOMOLOG"/>
    <property type="match status" value="1"/>
</dbReference>
<accession>M3HEL7</accession>
<gene>
    <name evidence="5" type="ORF">G210_4136</name>
</gene>
<evidence type="ECO:0000259" key="4">
    <source>
        <dbReference type="Pfam" id="PF09329"/>
    </source>
</evidence>
<feature type="region of interest" description="Disordered" evidence="3">
    <location>
        <begin position="446"/>
        <end position="476"/>
    </location>
</feature>
<dbReference type="InterPro" id="IPR012340">
    <property type="entry name" value="NA-bd_OB-fold"/>
</dbReference>
<dbReference type="OMA" id="FFDEKFQ"/>
<feature type="coiled-coil region" evidence="2">
    <location>
        <begin position="20"/>
        <end position="57"/>
    </location>
</feature>
<proteinExistence type="inferred from homology"/>
<dbReference type="GO" id="GO:0003697">
    <property type="term" value="F:single-stranded DNA binding"/>
    <property type="evidence" value="ECO:0007669"/>
    <property type="project" value="InterPro"/>
</dbReference>
<evidence type="ECO:0000256" key="2">
    <source>
        <dbReference type="SAM" id="Coils"/>
    </source>
</evidence>
<dbReference type="GO" id="GO:0006270">
    <property type="term" value="P:DNA replication initiation"/>
    <property type="evidence" value="ECO:0007669"/>
    <property type="project" value="InterPro"/>
</dbReference>
<evidence type="ECO:0000256" key="1">
    <source>
        <dbReference type="ARBA" id="ARBA00009679"/>
    </source>
</evidence>
<keyword evidence="2" id="KW-0175">Coiled coil</keyword>
<comment type="caution">
    <text evidence="5">The sequence shown here is derived from an EMBL/GenBank/DDBJ whole genome shotgun (WGS) entry which is preliminary data.</text>
</comment>
<dbReference type="InterPro" id="IPR040184">
    <property type="entry name" value="Mcm10"/>
</dbReference>
<dbReference type="PANTHER" id="PTHR13454">
    <property type="entry name" value="PROTEIN MCM10 HOMOLOG"/>
    <property type="match status" value="1"/>
</dbReference>
<feature type="compositionally biased region" description="Low complexity" evidence="3">
    <location>
        <begin position="456"/>
        <end position="466"/>
    </location>
</feature>
<feature type="domain" description="Zinc finger Mcm10/DnaG-type" evidence="4">
    <location>
        <begin position="265"/>
        <end position="309"/>
    </location>
</feature>
<dbReference type="eggNOG" id="KOG3056">
    <property type="taxonomic scope" value="Eukaryota"/>
</dbReference>
<name>M3HEL7_CANMX</name>
<dbReference type="GO" id="GO:0043596">
    <property type="term" value="C:nuclear replication fork"/>
    <property type="evidence" value="ECO:0007669"/>
    <property type="project" value="TreeGrafter"/>
</dbReference>
<dbReference type="Proteomes" id="UP000011777">
    <property type="component" value="Unassembled WGS sequence"/>
</dbReference>
<dbReference type="AlphaFoldDB" id="M3HEL7"/>
<dbReference type="EMBL" id="AOGT01002392">
    <property type="protein sequence ID" value="EMG45667.1"/>
    <property type="molecule type" value="Genomic_DNA"/>
</dbReference>